<evidence type="ECO:0000313" key="2">
    <source>
        <dbReference type="Proteomes" id="UP000036771"/>
    </source>
</evidence>
<accession>A0A0K8ME57</accession>
<reference evidence="1 2" key="1">
    <citation type="submission" date="2015-03" db="EMBL/GenBank/DDBJ databases">
        <title>Caedibacter varicaedens, whole genome shotgun sequence.</title>
        <authorList>
            <person name="Suzuki H."/>
            <person name="Dapper A.L."/>
            <person name="Gibson A.K."/>
            <person name="Jackson C."/>
            <person name="Lee H."/>
            <person name="Pejaver V.R."/>
            <person name="Doak T."/>
            <person name="Lynch M."/>
        </authorList>
    </citation>
    <scope>NUCLEOTIDE SEQUENCE [LARGE SCALE GENOMIC DNA]</scope>
</reference>
<sequence length="66" mass="7981">MIVESMTLEEARKVLEMAHENYRFNTSVQRWQQFHAALRGYIRAMEHEESRRWDLDTQRKGKTRGA</sequence>
<evidence type="ECO:0000313" key="1">
    <source>
        <dbReference type="EMBL" id="GAO98154.1"/>
    </source>
</evidence>
<dbReference type="AlphaFoldDB" id="A0A0K8ME57"/>
<keyword evidence="2" id="KW-1185">Reference proteome</keyword>
<dbReference type="Proteomes" id="UP000036771">
    <property type="component" value="Unassembled WGS sequence"/>
</dbReference>
<protein>
    <submittedName>
        <fullName evidence="1">Uncharacterized protein</fullName>
    </submittedName>
</protein>
<dbReference type="EMBL" id="BBVC01000027">
    <property type="protein sequence ID" value="GAO98154.1"/>
    <property type="molecule type" value="Genomic_DNA"/>
</dbReference>
<organism evidence="1 2">
    <name type="scientific">Caedimonas varicaedens</name>
    <dbReference type="NCBI Taxonomy" id="1629334"/>
    <lineage>
        <taxon>Bacteria</taxon>
        <taxon>Pseudomonadati</taxon>
        <taxon>Pseudomonadota</taxon>
        <taxon>Alphaproteobacteria</taxon>
        <taxon>Holosporales</taxon>
        <taxon>Caedimonadaceae</taxon>
        <taxon>Caedimonas</taxon>
    </lineage>
</organism>
<proteinExistence type="predicted"/>
<gene>
    <name evidence="1" type="ORF">Cva_00802</name>
</gene>
<name>A0A0K8ME57_9PROT</name>
<dbReference type="STRING" id="1629334.Cva_00802"/>
<comment type="caution">
    <text evidence="1">The sequence shown here is derived from an EMBL/GenBank/DDBJ whole genome shotgun (WGS) entry which is preliminary data.</text>
</comment>